<reference evidence="14 15" key="1">
    <citation type="journal article" date="2024" name="BMC Genomics">
        <title>Genome assembly of redclaw crayfish (Cherax quadricarinatus) provides insights into its immune adaptation and hypoxia tolerance.</title>
        <authorList>
            <person name="Liu Z."/>
            <person name="Zheng J."/>
            <person name="Li H."/>
            <person name="Fang K."/>
            <person name="Wang S."/>
            <person name="He J."/>
            <person name="Zhou D."/>
            <person name="Weng S."/>
            <person name="Chi M."/>
            <person name="Gu Z."/>
            <person name="He J."/>
            <person name="Li F."/>
            <person name="Wang M."/>
        </authorList>
    </citation>
    <scope>NUCLEOTIDE SEQUENCE [LARGE SCALE GENOMIC DNA]</scope>
    <source>
        <strain evidence="14">ZL_2023a</strain>
    </source>
</reference>
<dbReference type="SMART" id="SM00631">
    <property type="entry name" value="Zn_pept"/>
    <property type="match status" value="1"/>
</dbReference>
<sequence>MLIMVVSVVLLTLIFRGTNATSSELQKTYTGWQVLQVELKKRPKDNKLFEDFLDLEKDTYSMQLLGKNRNRGVAEVAVSPQTLTDFTHFLTINNITFTSVVDDLGNKIESTGASERAEYFLNGDVTFDRYMNHDEIISYLELLPRQYPHLVKLTVAGRSVEGRPLHLLTITSSHSSTKPVIFIDGGIHAREWISPAAALNVVGHLLQTPKLTRNLEWKVMPLINPDGYIYSWTKDRLWRKNRAWTQSASCVGVDLNRNFDFHWGEAGSSDRPCSPEYIGSQAFSEPETRTLRDILLRDYNRTQAFVSIHSYGQAILHPWSYTTTATRSNAGRLERVGKDMVESIFSGERVSYIAGTFGELFYTVSGTSGDYAAGVGEIPLVYTLELRDTGAAGFILPKELIIPTVNDAWLAIEYLANHVIASDLVASELARSQKQQRRPWLR</sequence>
<dbReference type="Gene3D" id="3.40.630.10">
    <property type="entry name" value="Zn peptidases"/>
    <property type="match status" value="1"/>
</dbReference>
<evidence type="ECO:0000313" key="14">
    <source>
        <dbReference type="EMBL" id="KAK8726959.1"/>
    </source>
</evidence>
<dbReference type="CDD" id="cd03860">
    <property type="entry name" value="M14_CP_A-B_like"/>
    <property type="match status" value="1"/>
</dbReference>
<dbReference type="InterPro" id="IPR057246">
    <property type="entry name" value="CARBOXYPEPT_ZN_1"/>
</dbReference>
<keyword evidence="10" id="KW-1015">Disulfide bond</keyword>
<evidence type="ECO:0000256" key="5">
    <source>
        <dbReference type="ARBA" id="ARBA00022723"/>
    </source>
</evidence>
<dbReference type="GO" id="GO:0004181">
    <property type="term" value="F:metallocarboxypeptidase activity"/>
    <property type="evidence" value="ECO:0007669"/>
    <property type="project" value="InterPro"/>
</dbReference>
<keyword evidence="7" id="KW-0378">Hydrolase</keyword>
<comment type="similarity">
    <text evidence="2 11">Belongs to the peptidase M14 family.</text>
</comment>
<keyword evidence="5" id="KW-0479">Metal-binding</keyword>
<feature type="chain" id="PRO_5043676618" description="Peptidase M14 domain-containing protein" evidence="12">
    <location>
        <begin position="21"/>
        <end position="442"/>
    </location>
</feature>
<dbReference type="Gene3D" id="3.30.70.340">
    <property type="entry name" value="Metallocarboxypeptidase-like"/>
    <property type="match status" value="1"/>
</dbReference>
<dbReference type="PANTHER" id="PTHR11705:SF140">
    <property type="entry name" value="FI02848P-RELATED"/>
    <property type="match status" value="1"/>
</dbReference>
<name>A0AAW0WL78_CHEQU</name>
<evidence type="ECO:0000256" key="12">
    <source>
        <dbReference type="SAM" id="SignalP"/>
    </source>
</evidence>
<dbReference type="SUPFAM" id="SSF53187">
    <property type="entry name" value="Zn-dependent exopeptidases"/>
    <property type="match status" value="1"/>
</dbReference>
<dbReference type="GO" id="GO:0005615">
    <property type="term" value="C:extracellular space"/>
    <property type="evidence" value="ECO:0007669"/>
    <property type="project" value="TreeGrafter"/>
</dbReference>
<gene>
    <name evidence="14" type="ORF">OTU49_010161</name>
</gene>
<feature type="domain" description="Peptidase M14" evidence="13">
    <location>
        <begin position="129"/>
        <end position="419"/>
    </location>
</feature>
<dbReference type="Proteomes" id="UP001445076">
    <property type="component" value="Unassembled WGS sequence"/>
</dbReference>
<comment type="caution">
    <text evidence="14">The sequence shown here is derived from an EMBL/GenBank/DDBJ whole genome shotgun (WGS) entry which is preliminary data.</text>
</comment>
<keyword evidence="9" id="KW-0482">Metalloprotease</keyword>
<keyword evidence="4" id="KW-0645">Protease</keyword>
<keyword evidence="8" id="KW-0862">Zinc</keyword>
<feature type="signal peptide" evidence="12">
    <location>
        <begin position="1"/>
        <end position="20"/>
    </location>
</feature>
<keyword evidence="6 12" id="KW-0732">Signal</keyword>
<evidence type="ECO:0000256" key="4">
    <source>
        <dbReference type="ARBA" id="ARBA00022670"/>
    </source>
</evidence>
<evidence type="ECO:0000256" key="7">
    <source>
        <dbReference type="ARBA" id="ARBA00022801"/>
    </source>
</evidence>
<dbReference type="InterPro" id="IPR036990">
    <property type="entry name" value="M14A-like_propep"/>
</dbReference>
<evidence type="ECO:0000259" key="13">
    <source>
        <dbReference type="PROSITE" id="PS52035"/>
    </source>
</evidence>
<dbReference type="SUPFAM" id="SSF54897">
    <property type="entry name" value="Protease propeptides/inhibitors"/>
    <property type="match status" value="1"/>
</dbReference>
<evidence type="ECO:0000256" key="9">
    <source>
        <dbReference type="ARBA" id="ARBA00023049"/>
    </source>
</evidence>
<organism evidence="14 15">
    <name type="scientific">Cherax quadricarinatus</name>
    <name type="common">Australian red claw crayfish</name>
    <dbReference type="NCBI Taxonomy" id="27406"/>
    <lineage>
        <taxon>Eukaryota</taxon>
        <taxon>Metazoa</taxon>
        <taxon>Ecdysozoa</taxon>
        <taxon>Arthropoda</taxon>
        <taxon>Crustacea</taxon>
        <taxon>Multicrustacea</taxon>
        <taxon>Malacostraca</taxon>
        <taxon>Eumalacostraca</taxon>
        <taxon>Eucarida</taxon>
        <taxon>Decapoda</taxon>
        <taxon>Pleocyemata</taxon>
        <taxon>Astacidea</taxon>
        <taxon>Parastacoidea</taxon>
        <taxon>Parastacidae</taxon>
        <taxon>Cherax</taxon>
    </lineage>
</organism>
<dbReference type="EMBL" id="JARKIK010000078">
    <property type="protein sequence ID" value="KAK8726959.1"/>
    <property type="molecule type" value="Genomic_DNA"/>
</dbReference>
<evidence type="ECO:0000256" key="3">
    <source>
        <dbReference type="ARBA" id="ARBA00022645"/>
    </source>
</evidence>
<dbReference type="FunFam" id="3.40.630.10:FF:000084">
    <property type="entry name" value="Carboxypeptidase B2"/>
    <property type="match status" value="1"/>
</dbReference>
<comment type="cofactor">
    <cofactor evidence="1">
        <name>Zn(2+)</name>
        <dbReference type="ChEBI" id="CHEBI:29105"/>
    </cofactor>
</comment>
<accession>A0AAW0WL78</accession>
<dbReference type="AlphaFoldDB" id="A0AAW0WL78"/>
<evidence type="ECO:0000313" key="15">
    <source>
        <dbReference type="Proteomes" id="UP001445076"/>
    </source>
</evidence>
<feature type="active site" description="Proton donor/acceptor" evidence="11">
    <location>
        <position position="385"/>
    </location>
</feature>
<dbReference type="PANTHER" id="PTHR11705">
    <property type="entry name" value="PROTEASE FAMILY M14 CARBOXYPEPTIDASE A,B"/>
    <property type="match status" value="1"/>
</dbReference>
<dbReference type="PROSITE" id="PS52035">
    <property type="entry name" value="PEPTIDASE_M14"/>
    <property type="match status" value="1"/>
</dbReference>
<keyword evidence="3" id="KW-0121">Carboxypeptidase</keyword>
<proteinExistence type="inferred from homology"/>
<evidence type="ECO:0000256" key="2">
    <source>
        <dbReference type="ARBA" id="ARBA00005988"/>
    </source>
</evidence>
<keyword evidence="15" id="KW-1185">Reference proteome</keyword>
<evidence type="ECO:0000256" key="8">
    <source>
        <dbReference type="ARBA" id="ARBA00022833"/>
    </source>
</evidence>
<evidence type="ECO:0000256" key="6">
    <source>
        <dbReference type="ARBA" id="ARBA00022729"/>
    </source>
</evidence>
<evidence type="ECO:0000256" key="1">
    <source>
        <dbReference type="ARBA" id="ARBA00001947"/>
    </source>
</evidence>
<dbReference type="InterPro" id="IPR000834">
    <property type="entry name" value="Peptidase_M14"/>
</dbReference>
<evidence type="ECO:0000256" key="11">
    <source>
        <dbReference type="PROSITE-ProRule" id="PRU01379"/>
    </source>
</evidence>
<dbReference type="GO" id="GO:0008270">
    <property type="term" value="F:zinc ion binding"/>
    <property type="evidence" value="ECO:0007669"/>
    <property type="project" value="InterPro"/>
</dbReference>
<dbReference type="PROSITE" id="PS00132">
    <property type="entry name" value="CARBOXYPEPT_ZN_1"/>
    <property type="match status" value="1"/>
</dbReference>
<dbReference type="GO" id="GO:0006508">
    <property type="term" value="P:proteolysis"/>
    <property type="evidence" value="ECO:0007669"/>
    <property type="project" value="UniProtKB-KW"/>
</dbReference>
<evidence type="ECO:0000256" key="10">
    <source>
        <dbReference type="ARBA" id="ARBA00023157"/>
    </source>
</evidence>
<dbReference type="PRINTS" id="PR00765">
    <property type="entry name" value="CRBOXYPTASEA"/>
</dbReference>
<dbReference type="Pfam" id="PF00246">
    <property type="entry name" value="Peptidase_M14"/>
    <property type="match status" value="1"/>
</dbReference>
<protein>
    <recommendedName>
        <fullName evidence="13">Peptidase M14 domain-containing protein</fullName>
    </recommendedName>
</protein>